<feature type="region of interest" description="Disordered" evidence="1">
    <location>
        <begin position="100"/>
        <end position="140"/>
    </location>
</feature>
<dbReference type="EMBL" id="JABURA010000001">
    <property type="protein sequence ID" value="NUB92154.1"/>
    <property type="molecule type" value="Genomic_DNA"/>
</dbReference>
<evidence type="ECO:0000313" key="5">
    <source>
        <dbReference type="Proteomes" id="UP001016761"/>
    </source>
</evidence>
<proteinExistence type="predicted"/>
<reference evidence="2 5" key="1">
    <citation type="submission" date="2020-06" db="EMBL/GenBank/DDBJ databases">
        <title>Haloterrigena sp. nov., an extremely halophilic archaeon isolated from a saline sediment.</title>
        <authorList>
            <person name="Liu B.-B."/>
        </authorList>
    </citation>
    <scope>NUCLEOTIDE SEQUENCE</scope>
    <source>
        <strain evidence="2">SYSU A121-1</strain>
        <strain evidence="3 5">SYSU A558-1</strain>
    </source>
</reference>
<keyword evidence="5" id="KW-1185">Reference proteome</keyword>
<dbReference type="Proteomes" id="UP000728647">
    <property type="component" value="Unassembled WGS sequence"/>
</dbReference>
<gene>
    <name evidence="2" type="ORF">HT576_14135</name>
    <name evidence="3" type="ORF">HTZ84_06780</name>
</gene>
<organism evidence="2 4">
    <name type="scientific">Haloterrigena gelatinilytica</name>
    <dbReference type="NCBI Taxonomy" id="2741724"/>
    <lineage>
        <taxon>Archaea</taxon>
        <taxon>Methanobacteriati</taxon>
        <taxon>Methanobacteriota</taxon>
        <taxon>Stenosarchaea group</taxon>
        <taxon>Halobacteria</taxon>
        <taxon>Halobacteriales</taxon>
        <taxon>Natrialbaceae</taxon>
        <taxon>Haloterrigena</taxon>
    </lineage>
</organism>
<dbReference type="OrthoDB" id="168187at2157"/>
<comment type="caution">
    <text evidence="2">The sequence shown here is derived from an EMBL/GenBank/DDBJ whole genome shotgun (WGS) entry which is preliminary data.</text>
</comment>
<name>A0A8J8GPN2_9EURY</name>
<dbReference type="Proteomes" id="UP001016761">
    <property type="component" value="Unassembled WGS sequence"/>
</dbReference>
<feature type="compositionally biased region" description="Gly residues" evidence="1">
    <location>
        <begin position="103"/>
        <end position="119"/>
    </location>
</feature>
<dbReference type="RefSeq" id="WP_174679978.1">
    <property type="nucleotide sequence ID" value="NZ_JABUQZ010000001.1"/>
</dbReference>
<evidence type="ECO:0000313" key="2">
    <source>
        <dbReference type="EMBL" id="NUB92154.1"/>
    </source>
</evidence>
<evidence type="ECO:0000313" key="4">
    <source>
        <dbReference type="Proteomes" id="UP000728647"/>
    </source>
</evidence>
<sequence length="161" mass="16255">MRQDTSGSTTRRTFVKCGLLSTGALVGTSSTGVADGSLTESTESAEQPIEQGVMRSYQHMPDSAITVGEPVDWQPRGLDEATGHVVSYDAAPSFRALLFTTAGGTGDGGDGNTDNGGSGSDPLQPGDSLSLGTVRGSPAAANSQYVTVDLGVDETAGPSAD</sequence>
<dbReference type="EMBL" id="JABUQZ010000001">
    <property type="protein sequence ID" value="NUC72016.1"/>
    <property type="molecule type" value="Genomic_DNA"/>
</dbReference>
<accession>A0A8J8GPN2</accession>
<protein>
    <submittedName>
        <fullName evidence="2">Uncharacterized protein</fullName>
    </submittedName>
</protein>
<dbReference type="AlphaFoldDB" id="A0A8J8GPN2"/>
<evidence type="ECO:0000313" key="3">
    <source>
        <dbReference type="EMBL" id="NUC72016.1"/>
    </source>
</evidence>
<evidence type="ECO:0000256" key="1">
    <source>
        <dbReference type="SAM" id="MobiDB-lite"/>
    </source>
</evidence>